<sequence>MSKAHFMKEYLLALVLWLEHPPNFEKCFGMAKKTVVGQKQFSKSDGFRDLVAALKKSSKGRFDLKPQQMKDRFQTYRARYLKAKAYEASTGAGITAEDEAAGVNTMVQKLENMCPWYAK</sequence>
<dbReference type="VEuPathDB" id="FungiDB:PPTG_11302"/>
<dbReference type="EMBL" id="KI679430">
    <property type="protein sequence ID" value="ETL94258.1"/>
    <property type="molecule type" value="Genomic_DNA"/>
</dbReference>
<evidence type="ECO:0000313" key="1">
    <source>
        <dbReference type="EMBL" id="ETL94258.1"/>
    </source>
</evidence>
<organism evidence="1">
    <name type="scientific">Phytophthora nicotianae</name>
    <name type="common">Potato buckeye rot agent</name>
    <name type="synonym">Phytophthora parasitica</name>
    <dbReference type="NCBI Taxonomy" id="4792"/>
    <lineage>
        <taxon>Eukaryota</taxon>
        <taxon>Sar</taxon>
        <taxon>Stramenopiles</taxon>
        <taxon>Oomycota</taxon>
        <taxon>Peronosporomycetes</taxon>
        <taxon>Peronosporales</taxon>
        <taxon>Peronosporaceae</taxon>
        <taxon>Phytophthora</taxon>
    </lineage>
</organism>
<name>W2L9X0_PHYNI</name>
<protein>
    <recommendedName>
        <fullName evidence="2">Myb/SANT-like domain-containing protein</fullName>
    </recommendedName>
</protein>
<dbReference type="AlphaFoldDB" id="W2L9X0"/>
<dbReference type="Proteomes" id="UP000054423">
    <property type="component" value="Unassembled WGS sequence"/>
</dbReference>
<accession>W2L9X0</accession>
<proteinExistence type="predicted"/>
<reference evidence="1" key="1">
    <citation type="submission" date="2013-11" db="EMBL/GenBank/DDBJ databases">
        <title>The Genome Sequence of Phytophthora parasitica CHvinca01.</title>
        <authorList>
            <consortium name="The Broad Institute Genomics Platform"/>
            <person name="Russ C."/>
            <person name="Tyler B."/>
            <person name="Panabieres F."/>
            <person name="Shan W."/>
            <person name="Tripathy S."/>
            <person name="Grunwald N."/>
            <person name="Machado M."/>
            <person name="Johnson C.S."/>
            <person name="Arredondo F."/>
            <person name="Hong C."/>
            <person name="Coffey M."/>
            <person name="Young S.K."/>
            <person name="Zeng Q."/>
            <person name="Gargeya S."/>
            <person name="Fitzgerald M."/>
            <person name="Abouelleil A."/>
            <person name="Alvarado L."/>
            <person name="Chapman S.B."/>
            <person name="Gainer-Dewar J."/>
            <person name="Goldberg J."/>
            <person name="Griggs A."/>
            <person name="Gujja S."/>
            <person name="Hansen M."/>
            <person name="Howarth C."/>
            <person name="Imamovic A."/>
            <person name="Ireland A."/>
            <person name="Larimer J."/>
            <person name="McCowan C."/>
            <person name="Murphy C."/>
            <person name="Pearson M."/>
            <person name="Poon T.W."/>
            <person name="Priest M."/>
            <person name="Roberts A."/>
            <person name="Saif S."/>
            <person name="Shea T."/>
            <person name="Sykes S."/>
            <person name="Wortman J."/>
            <person name="Nusbaum C."/>
            <person name="Birren B."/>
        </authorList>
    </citation>
    <scope>NUCLEOTIDE SEQUENCE [LARGE SCALE GENOMIC DNA]</scope>
    <source>
        <strain evidence="1">CHvinca01</strain>
    </source>
</reference>
<dbReference type="OrthoDB" id="124484at2759"/>
<evidence type="ECO:0008006" key="2">
    <source>
        <dbReference type="Google" id="ProtNLM"/>
    </source>
</evidence>
<gene>
    <name evidence="1" type="ORF">L917_07735</name>
</gene>